<proteinExistence type="predicted"/>
<gene>
    <name evidence="1" type="primary">ycf41</name>
</gene>
<dbReference type="AlphaFoldDB" id="A0A3G2QX82"/>
<dbReference type="RefSeq" id="YP_009546312.1">
    <property type="nucleotide sequence ID" value="NC_040156.1"/>
</dbReference>
<name>A0A3G2QX82_9FLOR</name>
<dbReference type="GeneID" id="38572859"/>
<accession>A0A3G2QX82</accession>
<dbReference type="EMBL" id="MG922860">
    <property type="protein sequence ID" value="AYO27660.1"/>
    <property type="molecule type" value="Genomic_DNA"/>
</dbReference>
<geneLocation type="plastid" evidence="1"/>
<reference evidence="1" key="1">
    <citation type="journal article" date="2019" name="J. Phycol.">
        <title>Phylogenomics and multigene phylogenies decipher two new cryptic marine algae from California, Gelidium gabrielsonii and G. kathyanniae (Gelidiales, Rhodophyta).</title>
        <authorList>
            <person name="Boo G.H."/>
            <person name="Hughey J.R."/>
        </authorList>
    </citation>
    <scope>NUCLEOTIDE SEQUENCE</scope>
</reference>
<keyword evidence="1" id="KW-0934">Plastid</keyword>
<organism evidence="1">
    <name type="scientific">Gelidium gabrielsonii</name>
    <dbReference type="NCBI Taxonomy" id="2483892"/>
    <lineage>
        <taxon>Eukaryota</taxon>
        <taxon>Rhodophyta</taxon>
        <taxon>Florideophyceae</taxon>
        <taxon>Rhodymeniophycidae</taxon>
        <taxon>Gelidiales</taxon>
        <taxon>Gelidiaceae</taxon>
        <taxon>Gelidium</taxon>
    </lineage>
</organism>
<evidence type="ECO:0000313" key="1">
    <source>
        <dbReference type="EMBL" id="AYO27660.1"/>
    </source>
</evidence>
<sequence length="104" mass="12293">MNNCIFMGQLTSRQKYIKIYGKYYVYIKLTIPNNKKILKYYKVIASVQGEKAKDLELYRLGDSVVIEAAISIRKYRNSFGRMNIIDLKKYKFIHPTNNILNNFV</sequence>
<protein>
    <submittedName>
        <fullName evidence="1">Putative single-stranded DNA binding protein</fullName>
    </submittedName>
</protein>